<dbReference type="Proteomes" id="UP000450917">
    <property type="component" value="Unassembled WGS sequence"/>
</dbReference>
<organism evidence="2 3">
    <name type="scientific">Paenibacillus validus</name>
    <dbReference type="NCBI Taxonomy" id="44253"/>
    <lineage>
        <taxon>Bacteria</taxon>
        <taxon>Bacillati</taxon>
        <taxon>Bacillota</taxon>
        <taxon>Bacilli</taxon>
        <taxon>Bacillales</taxon>
        <taxon>Paenibacillaceae</taxon>
        <taxon>Paenibacillus</taxon>
    </lineage>
</organism>
<comment type="caution">
    <text evidence="2">The sequence shown here is derived from an EMBL/GenBank/DDBJ whole genome shotgun (WGS) entry which is preliminary data.</text>
</comment>
<dbReference type="Pfam" id="PF00395">
    <property type="entry name" value="SLH"/>
    <property type="match status" value="3"/>
</dbReference>
<sequence length="213" mass="23551">MTFVSGRVKDEFVEGQTYHFSKYGVLEFEKTFSDVPNDHWAAPVIKQFAAKHIVEGTSQTLFSPEQPVTRAEFTALLVHLLGLNPEPSASFRDVSADKWYASPIATASQAGLVQGVEPDLFAPDRTITREQMAVLLVRAYELQTKRRATGNAISAFSDSKDMSAWAQEGVNAAYQFDLISGRSEGLMVPQGQANRAESVQAVYNLMNKLQLFP</sequence>
<dbReference type="PROSITE" id="PS51272">
    <property type="entry name" value="SLH"/>
    <property type="match status" value="3"/>
</dbReference>
<feature type="domain" description="SLH" evidence="1">
    <location>
        <begin position="87"/>
        <end position="150"/>
    </location>
</feature>
<feature type="domain" description="SLH" evidence="1">
    <location>
        <begin position="153"/>
        <end position="213"/>
    </location>
</feature>
<gene>
    <name evidence="2" type="ORF">GNP93_16630</name>
</gene>
<dbReference type="PANTHER" id="PTHR43308">
    <property type="entry name" value="OUTER MEMBRANE PROTEIN ALPHA-RELATED"/>
    <property type="match status" value="1"/>
</dbReference>
<feature type="domain" description="SLH" evidence="1">
    <location>
        <begin position="28"/>
        <end position="86"/>
    </location>
</feature>
<proteinExistence type="predicted"/>
<dbReference type="AlphaFoldDB" id="A0A7X2ZC62"/>
<accession>A0A7X2ZC62</accession>
<dbReference type="RefSeq" id="WP_155615130.1">
    <property type="nucleotide sequence ID" value="NZ_WNZX01000014.1"/>
</dbReference>
<evidence type="ECO:0000259" key="1">
    <source>
        <dbReference type="PROSITE" id="PS51272"/>
    </source>
</evidence>
<dbReference type="InterPro" id="IPR001119">
    <property type="entry name" value="SLH_dom"/>
</dbReference>
<dbReference type="EMBL" id="WNZX01000014">
    <property type="protein sequence ID" value="MUG72298.1"/>
    <property type="molecule type" value="Genomic_DNA"/>
</dbReference>
<dbReference type="InterPro" id="IPR051465">
    <property type="entry name" value="Cell_Envelope_Struct_Comp"/>
</dbReference>
<evidence type="ECO:0000313" key="3">
    <source>
        <dbReference type="Proteomes" id="UP000450917"/>
    </source>
</evidence>
<reference evidence="2 3" key="1">
    <citation type="submission" date="2019-11" db="EMBL/GenBank/DDBJ databases">
        <title>Draft genome sequences of five Paenibacillus species of dairy origin.</title>
        <authorList>
            <person name="Olajide A.M."/>
            <person name="Chen S."/>
            <person name="Lapointe G."/>
        </authorList>
    </citation>
    <scope>NUCLEOTIDE SEQUENCE [LARGE SCALE GENOMIC DNA]</scope>
    <source>
        <strain evidence="2 3">2CS3</strain>
    </source>
</reference>
<evidence type="ECO:0000313" key="2">
    <source>
        <dbReference type="EMBL" id="MUG72298.1"/>
    </source>
</evidence>
<name>A0A7X2ZC62_9BACL</name>
<keyword evidence="3" id="KW-1185">Reference proteome</keyword>
<protein>
    <recommendedName>
        <fullName evidence="1">SLH domain-containing protein</fullName>
    </recommendedName>
</protein>